<feature type="domain" description="Protein kinase" evidence="2">
    <location>
        <begin position="228"/>
        <end position="491"/>
    </location>
</feature>
<dbReference type="Proteomes" id="UP000799439">
    <property type="component" value="Unassembled WGS sequence"/>
</dbReference>
<dbReference type="GO" id="GO:0005737">
    <property type="term" value="C:cytoplasm"/>
    <property type="evidence" value="ECO:0007669"/>
    <property type="project" value="TreeGrafter"/>
</dbReference>
<evidence type="ECO:0000313" key="3">
    <source>
        <dbReference type="EMBL" id="KAF2151024.1"/>
    </source>
</evidence>
<protein>
    <submittedName>
        <fullName evidence="3">Kinase-like protein</fullName>
    </submittedName>
</protein>
<comment type="caution">
    <text evidence="3">The sequence shown here is derived from an EMBL/GenBank/DDBJ whole genome shotgun (WGS) entry which is preliminary data.</text>
</comment>
<keyword evidence="4" id="KW-1185">Reference proteome</keyword>
<dbReference type="PROSITE" id="PS50011">
    <property type="entry name" value="PROTEIN_KINASE_DOM"/>
    <property type="match status" value="1"/>
</dbReference>
<dbReference type="InterPro" id="IPR008271">
    <property type="entry name" value="Ser/Thr_kinase_AS"/>
</dbReference>
<dbReference type="OrthoDB" id="248923at2759"/>
<organism evidence="3 4">
    <name type="scientific">Myriangium duriaei CBS 260.36</name>
    <dbReference type="NCBI Taxonomy" id="1168546"/>
    <lineage>
        <taxon>Eukaryota</taxon>
        <taxon>Fungi</taxon>
        <taxon>Dikarya</taxon>
        <taxon>Ascomycota</taxon>
        <taxon>Pezizomycotina</taxon>
        <taxon>Dothideomycetes</taxon>
        <taxon>Dothideomycetidae</taxon>
        <taxon>Myriangiales</taxon>
        <taxon>Myriangiaceae</taxon>
        <taxon>Myriangium</taxon>
    </lineage>
</organism>
<dbReference type="InterPro" id="IPR011009">
    <property type="entry name" value="Kinase-like_dom_sf"/>
</dbReference>
<dbReference type="PANTHER" id="PTHR24361">
    <property type="entry name" value="MITOGEN-ACTIVATED KINASE KINASE KINASE"/>
    <property type="match status" value="1"/>
</dbReference>
<evidence type="ECO:0000313" key="4">
    <source>
        <dbReference type="Proteomes" id="UP000799439"/>
    </source>
</evidence>
<feature type="region of interest" description="Disordered" evidence="1">
    <location>
        <begin position="535"/>
        <end position="592"/>
    </location>
</feature>
<dbReference type="CDD" id="cd00180">
    <property type="entry name" value="PKc"/>
    <property type="match status" value="1"/>
</dbReference>
<sequence>MHRAMYRQQEGPCLFLLSTLPSPPHDYVCLLVPKSRQSTEVLNSRFNDAYKCCYEYRSAGICISPRLRTYHPHVVASIGAHTGKSAIYVSGDGISGLHCEIIIHDESMVFMLKDCSRLGVIAVRQTLRTGEQINYDPNRGRSIVLFPGAATSISLNSTDNVLEFDLFWNQAYIHNDFADHVAMVTKLRDMARPQFRSHYVDTKFSSTDSNGRIRHSHGRFMLSQSPRWQMLHHIGQGAFGDVWLCVNPDSGILMAQKLVELDESNASALRQDAVDHEVEILSLLSHKHILVVLHAFHHGDRYRIFMPAYEGDLSQLLEMERPKPGNGDITLIGHTLFQQLLAALAYMRKQGVVHKDLKPENILYTYDQENQKYRFVISDWGLAVRLPESRAQKGTFMFRSPEQSEDPPIISDKTDIWALCVTMLCVYIPTFYDELEAIMAGPMPHKMREIQKRVHEEAAHYPNLAGMAEFDHAKRLDAAAVLCRLVRHGVLHPDVAAIVPLDHLPFMMRQQVPALPAPPAPPAQSSVDRLVTSFNRSSISRNEDGTEPTRRNRDSRSIRPPGRGGRAGPPARVIATRSRGLPKSEDTFNGLS</sequence>
<evidence type="ECO:0000259" key="2">
    <source>
        <dbReference type="PROSITE" id="PS50011"/>
    </source>
</evidence>
<reference evidence="3" key="1">
    <citation type="journal article" date="2020" name="Stud. Mycol.">
        <title>101 Dothideomycetes genomes: a test case for predicting lifestyles and emergence of pathogens.</title>
        <authorList>
            <person name="Haridas S."/>
            <person name="Albert R."/>
            <person name="Binder M."/>
            <person name="Bloem J."/>
            <person name="Labutti K."/>
            <person name="Salamov A."/>
            <person name="Andreopoulos B."/>
            <person name="Baker S."/>
            <person name="Barry K."/>
            <person name="Bills G."/>
            <person name="Bluhm B."/>
            <person name="Cannon C."/>
            <person name="Castanera R."/>
            <person name="Culley D."/>
            <person name="Daum C."/>
            <person name="Ezra D."/>
            <person name="Gonzalez J."/>
            <person name="Henrissat B."/>
            <person name="Kuo A."/>
            <person name="Liang C."/>
            <person name="Lipzen A."/>
            <person name="Lutzoni F."/>
            <person name="Magnuson J."/>
            <person name="Mondo S."/>
            <person name="Nolan M."/>
            <person name="Ohm R."/>
            <person name="Pangilinan J."/>
            <person name="Park H.-J."/>
            <person name="Ramirez L."/>
            <person name="Alfaro M."/>
            <person name="Sun H."/>
            <person name="Tritt A."/>
            <person name="Yoshinaga Y."/>
            <person name="Zwiers L.-H."/>
            <person name="Turgeon B."/>
            <person name="Goodwin S."/>
            <person name="Spatafora J."/>
            <person name="Crous P."/>
            <person name="Grigoriev I."/>
        </authorList>
    </citation>
    <scope>NUCLEOTIDE SEQUENCE</scope>
    <source>
        <strain evidence="3">CBS 260.36</strain>
    </source>
</reference>
<dbReference type="SMART" id="SM00220">
    <property type="entry name" value="S_TKc"/>
    <property type="match status" value="1"/>
</dbReference>
<dbReference type="InterPro" id="IPR000719">
    <property type="entry name" value="Prot_kinase_dom"/>
</dbReference>
<dbReference type="PROSITE" id="PS00108">
    <property type="entry name" value="PROTEIN_KINASE_ST"/>
    <property type="match status" value="1"/>
</dbReference>
<evidence type="ECO:0000256" key="1">
    <source>
        <dbReference type="SAM" id="MobiDB-lite"/>
    </source>
</evidence>
<accession>A0A9P4J243</accession>
<name>A0A9P4J243_9PEZI</name>
<dbReference type="AlphaFoldDB" id="A0A9P4J243"/>
<feature type="compositionally biased region" description="Basic and acidic residues" evidence="1">
    <location>
        <begin position="541"/>
        <end position="557"/>
    </location>
</feature>
<dbReference type="InterPro" id="IPR053235">
    <property type="entry name" value="Ser_Thr_kinase"/>
</dbReference>
<keyword evidence="3" id="KW-0418">Kinase</keyword>
<gene>
    <name evidence="3" type="ORF">K461DRAFT_165241</name>
</gene>
<dbReference type="SUPFAM" id="SSF56112">
    <property type="entry name" value="Protein kinase-like (PK-like)"/>
    <property type="match status" value="1"/>
</dbReference>
<keyword evidence="3" id="KW-0808">Transferase</keyword>
<dbReference type="GO" id="GO:0005524">
    <property type="term" value="F:ATP binding"/>
    <property type="evidence" value="ECO:0007669"/>
    <property type="project" value="InterPro"/>
</dbReference>
<dbReference type="Gene3D" id="1.10.510.10">
    <property type="entry name" value="Transferase(Phosphotransferase) domain 1"/>
    <property type="match status" value="1"/>
</dbReference>
<dbReference type="GO" id="GO:0004674">
    <property type="term" value="F:protein serine/threonine kinase activity"/>
    <property type="evidence" value="ECO:0007669"/>
    <property type="project" value="TreeGrafter"/>
</dbReference>
<dbReference type="EMBL" id="ML996088">
    <property type="protein sequence ID" value="KAF2151024.1"/>
    <property type="molecule type" value="Genomic_DNA"/>
</dbReference>
<proteinExistence type="predicted"/>
<dbReference type="Pfam" id="PF00069">
    <property type="entry name" value="Pkinase"/>
    <property type="match status" value="1"/>
</dbReference>